<dbReference type="STRING" id="1193182.BN11_1360014"/>
<keyword evidence="2" id="KW-1185">Reference proteome</keyword>
<dbReference type="OrthoDB" id="154293at2"/>
<evidence type="ECO:0000313" key="2">
    <source>
        <dbReference type="Proteomes" id="UP000035763"/>
    </source>
</evidence>
<dbReference type="EMBL" id="CAJA01000042">
    <property type="protein sequence ID" value="CCH72126.1"/>
    <property type="molecule type" value="Genomic_DNA"/>
</dbReference>
<protein>
    <recommendedName>
        <fullName evidence="3">MDMPI C-terminal domain-containing protein</fullName>
    </recommendedName>
</protein>
<dbReference type="Proteomes" id="UP000035763">
    <property type="component" value="Unassembled WGS sequence"/>
</dbReference>
<proteinExistence type="predicted"/>
<evidence type="ECO:0000313" key="1">
    <source>
        <dbReference type="EMBL" id="CCH72126.1"/>
    </source>
</evidence>
<organism evidence="1 2">
    <name type="scientific">Nostocoides australiense Ben110</name>
    <dbReference type="NCBI Taxonomy" id="1193182"/>
    <lineage>
        <taxon>Bacteria</taxon>
        <taxon>Bacillati</taxon>
        <taxon>Actinomycetota</taxon>
        <taxon>Actinomycetes</taxon>
        <taxon>Micrococcales</taxon>
        <taxon>Intrasporangiaceae</taxon>
        <taxon>Nostocoides</taxon>
    </lineage>
</organism>
<dbReference type="AlphaFoldDB" id="W6JUB8"/>
<reference evidence="1 2" key="1">
    <citation type="journal article" date="2013" name="ISME J.">
        <title>A metabolic model for members of the genus Tetrasphaera involved in enhanced biological phosphorus removal.</title>
        <authorList>
            <person name="Kristiansen R."/>
            <person name="Nguyen H.T.T."/>
            <person name="Saunders A.M."/>
            <person name="Nielsen J.L."/>
            <person name="Wimmer R."/>
            <person name="Le V.Q."/>
            <person name="McIlroy S.J."/>
            <person name="Petrovski S."/>
            <person name="Seviour R.J."/>
            <person name="Calteau A."/>
            <person name="Nielsen K.L."/>
            <person name="Nielsen P.H."/>
        </authorList>
    </citation>
    <scope>NUCLEOTIDE SEQUENCE [LARGE SCALE GENOMIC DNA]</scope>
    <source>
        <strain evidence="1 2">Ben110</strain>
    </source>
</reference>
<gene>
    <name evidence="1" type="ORF">BN11_1360014</name>
</gene>
<name>W6JUB8_9MICO</name>
<accession>W6JUB8</accession>
<comment type="caution">
    <text evidence="1">The sequence shown here is derived from an EMBL/GenBank/DDBJ whole genome shotgun (WGS) entry which is preliminary data.</text>
</comment>
<evidence type="ECO:0008006" key="3">
    <source>
        <dbReference type="Google" id="ProtNLM"/>
    </source>
</evidence>
<sequence length="143" mass="15096">MPWDNRTLLRNRVLDVWVHEQDIRRAVGRPGGMDSPAGELVAGIFAAAVPYAVAKRAAAPAGTRVAVVVDGERRDVLVDDAGHAAFATTQDPADVTLDLNREALTVLGAGRRAPDDLPPTAYAAIAGDPDLADRILRGLNVTP</sequence>